<evidence type="ECO:0000313" key="6">
    <source>
        <dbReference type="Proteomes" id="UP000188184"/>
    </source>
</evidence>
<dbReference type="InterPro" id="IPR013325">
    <property type="entry name" value="RNA_pol_sigma_r2"/>
</dbReference>
<dbReference type="RefSeq" id="WP_077590741.1">
    <property type="nucleotide sequence ID" value="NZ_CP019640.1"/>
</dbReference>
<dbReference type="InterPro" id="IPR007627">
    <property type="entry name" value="RNA_pol_sigma70_r2"/>
</dbReference>
<dbReference type="PANTHER" id="PTHR43133">
    <property type="entry name" value="RNA POLYMERASE ECF-TYPE SIGMA FACTO"/>
    <property type="match status" value="1"/>
</dbReference>
<keyword evidence="1" id="KW-0805">Transcription regulation</keyword>
<feature type="domain" description="RNA polymerase sigma-70 region 2" evidence="4">
    <location>
        <begin position="8"/>
        <end position="74"/>
    </location>
</feature>
<evidence type="ECO:0000256" key="3">
    <source>
        <dbReference type="ARBA" id="ARBA00023163"/>
    </source>
</evidence>
<name>A0A1Q2L320_9BACL</name>
<dbReference type="InterPro" id="IPR014284">
    <property type="entry name" value="RNA_pol_sigma-70_dom"/>
</dbReference>
<dbReference type="OrthoDB" id="9794508at2"/>
<dbReference type="GO" id="GO:0006352">
    <property type="term" value="P:DNA-templated transcription initiation"/>
    <property type="evidence" value="ECO:0007669"/>
    <property type="project" value="InterPro"/>
</dbReference>
<dbReference type="InterPro" id="IPR039425">
    <property type="entry name" value="RNA_pol_sigma-70-like"/>
</dbReference>
<protein>
    <recommendedName>
        <fullName evidence="4">RNA polymerase sigma-70 region 2 domain-containing protein</fullName>
    </recommendedName>
</protein>
<evidence type="ECO:0000313" key="5">
    <source>
        <dbReference type="EMBL" id="AQQ54840.1"/>
    </source>
</evidence>
<dbReference type="Proteomes" id="UP000188184">
    <property type="component" value="Chromosome"/>
</dbReference>
<dbReference type="Pfam" id="PF04542">
    <property type="entry name" value="Sigma70_r2"/>
    <property type="match status" value="1"/>
</dbReference>
<organism evidence="5 6">
    <name type="scientific">Planococcus lenghuensis</name>
    <dbReference type="NCBI Taxonomy" id="2213202"/>
    <lineage>
        <taxon>Bacteria</taxon>
        <taxon>Bacillati</taxon>
        <taxon>Bacillota</taxon>
        <taxon>Bacilli</taxon>
        <taxon>Bacillales</taxon>
        <taxon>Caryophanaceae</taxon>
        <taxon>Planococcus</taxon>
    </lineage>
</organism>
<evidence type="ECO:0000256" key="1">
    <source>
        <dbReference type="ARBA" id="ARBA00023015"/>
    </source>
</evidence>
<keyword evidence="3" id="KW-0804">Transcription</keyword>
<dbReference type="SUPFAM" id="SSF88946">
    <property type="entry name" value="Sigma2 domain of RNA polymerase sigma factors"/>
    <property type="match status" value="1"/>
</dbReference>
<gene>
    <name evidence="5" type="ORF">B0X71_18190</name>
</gene>
<dbReference type="AlphaFoldDB" id="A0A1Q2L320"/>
<keyword evidence="2" id="KW-0731">Sigma factor</keyword>
<dbReference type="KEGG" id="pmar:B0X71_18190"/>
<accession>A0A1Q2L320</accession>
<dbReference type="PANTHER" id="PTHR43133:SF62">
    <property type="entry name" value="RNA POLYMERASE SIGMA FACTOR SIGZ"/>
    <property type="match status" value="1"/>
</dbReference>
<keyword evidence="6" id="KW-1185">Reference proteome</keyword>
<reference evidence="5 6" key="1">
    <citation type="submission" date="2017-02" db="EMBL/GenBank/DDBJ databases">
        <title>The complete genomic sequence of a novel cold adapted crude oil-degrading bacterium Planococcus qaidamina Y42.</title>
        <authorList>
            <person name="Yang R."/>
        </authorList>
    </citation>
    <scope>NUCLEOTIDE SEQUENCE [LARGE SCALE GENOMIC DNA]</scope>
    <source>
        <strain evidence="5 6">Y42</strain>
    </source>
</reference>
<dbReference type="Gene3D" id="1.10.1740.10">
    <property type="match status" value="1"/>
</dbReference>
<dbReference type="GO" id="GO:0016987">
    <property type="term" value="F:sigma factor activity"/>
    <property type="evidence" value="ECO:0007669"/>
    <property type="project" value="UniProtKB-KW"/>
</dbReference>
<dbReference type="NCBIfam" id="TIGR02937">
    <property type="entry name" value="sigma70-ECF"/>
    <property type="match status" value="1"/>
</dbReference>
<evidence type="ECO:0000256" key="2">
    <source>
        <dbReference type="ARBA" id="ARBA00023082"/>
    </source>
</evidence>
<evidence type="ECO:0000259" key="4">
    <source>
        <dbReference type="Pfam" id="PF04542"/>
    </source>
</evidence>
<sequence length="122" mass="14610">MEARFIALYDEYFDDVYRYIYAKLGNKWDAEDVVSDTFRKAYEKRHWLEKEPNPKAWLLTVARNTAIDHYRKKKGVPIGDQLDFHLVPVPFSDPLEQWDEQECLKKTLLCLPSEEMEIINLR</sequence>
<dbReference type="EMBL" id="CP019640">
    <property type="protein sequence ID" value="AQQ54840.1"/>
    <property type="molecule type" value="Genomic_DNA"/>
</dbReference>
<proteinExistence type="predicted"/>